<dbReference type="OrthoDB" id="1246706at2"/>
<organism evidence="1 2">
    <name type="scientific">Chryseobacterium phosphatilyticum</name>
    <dbReference type="NCBI Taxonomy" id="475075"/>
    <lineage>
        <taxon>Bacteria</taxon>
        <taxon>Pseudomonadati</taxon>
        <taxon>Bacteroidota</taxon>
        <taxon>Flavobacteriia</taxon>
        <taxon>Flavobacteriales</taxon>
        <taxon>Weeksellaceae</taxon>
        <taxon>Chryseobacterium group</taxon>
        <taxon>Chryseobacterium</taxon>
    </lineage>
</organism>
<dbReference type="AlphaFoldDB" id="A0A316XE01"/>
<accession>A0A316XE01</accession>
<keyword evidence="2" id="KW-1185">Reference proteome</keyword>
<reference evidence="1 2" key="1">
    <citation type="submission" date="2018-04" db="EMBL/GenBank/DDBJ databases">
        <title>Draft Genome Sequence of Phosphate-Solubilizing Chryseobacterium sp. ISE14 that is a Biocontrol and Plant Growth-Promoting Rhizobacterium Isolated from Cucumber.</title>
        <authorList>
            <person name="Jeong J.-J."/>
            <person name="Sang M.K."/>
            <person name="Choi I.-G."/>
            <person name="Kim K.D."/>
        </authorList>
    </citation>
    <scope>NUCLEOTIDE SEQUENCE [LARGE SCALE GENOMIC DNA]</scope>
    <source>
        <strain evidence="1 2">ISE14</strain>
    </source>
</reference>
<protein>
    <submittedName>
        <fullName evidence="1">Uncharacterized protein</fullName>
    </submittedName>
</protein>
<sequence>MDNQFDKIQADYLLKYPTSTQHNRNNEVYYSYTSAMFILTKDGRMKDLFAESYLQNKKNNIFEKQFNNQLKDFVLHTRWISTKISGLNVDSYYDVTIHYD</sequence>
<dbReference type="RefSeq" id="WP_109710938.1">
    <property type="nucleotide sequence ID" value="NZ_PPED02000001.1"/>
</dbReference>
<gene>
    <name evidence="1" type="ORF">C1631_005365</name>
</gene>
<evidence type="ECO:0000313" key="1">
    <source>
        <dbReference type="EMBL" id="PWN72041.1"/>
    </source>
</evidence>
<name>A0A316XE01_9FLAO</name>
<dbReference type="Proteomes" id="UP000236594">
    <property type="component" value="Unassembled WGS sequence"/>
</dbReference>
<proteinExistence type="predicted"/>
<evidence type="ECO:0000313" key="2">
    <source>
        <dbReference type="Proteomes" id="UP000236594"/>
    </source>
</evidence>
<dbReference type="EMBL" id="PPED02000001">
    <property type="protein sequence ID" value="PWN72041.1"/>
    <property type="molecule type" value="Genomic_DNA"/>
</dbReference>
<comment type="caution">
    <text evidence="1">The sequence shown here is derived from an EMBL/GenBank/DDBJ whole genome shotgun (WGS) entry which is preliminary data.</text>
</comment>